<keyword evidence="2" id="KW-1185">Reference proteome</keyword>
<proteinExistence type="predicted"/>
<evidence type="ECO:0000313" key="1">
    <source>
        <dbReference type="EMBL" id="REC56947.1"/>
    </source>
</evidence>
<name>A0A3D9BTX0_9FLAO</name>
<dbReference type="EMBL" id="QNVS01000003">
    <property type="protein sequence ID" value="REC56947.1"/>
    <property type="molecule type" value="Genomic_DNA"/>
</dbReference>
<accession>A0A3D9BTX0</accession>
<dbReference type="Proteomes" id="UP000256512">
    <property type="component" value="Unassembled WGS sequence"/>
</dbReference>
<evidence type="ECO:0000313" key="2">
    <source>
        <dbReference type="Proteomes" id="UP000256512"/>
    </source>
</evidence>
<sequence>MDVKYSYYNTSKGYRVVGGTAAHFLKADGSLDNTSYIPANTEINMGDKNLNFTSGSLSKFENSSRVFNKVYQRFSNANQVGILSFKFPQASTSATMFDVTLKIYGWQNRILGKIRIGFYKITGVAINGSHKAIIECSDNFPTNIINVGIDAAGMVCINIGEATTVWNTYLNVEVERVVSFHSGANFDWSKGWLQTIETDVSSYISIANVATEVVASRSWTDANNIGSIPKAPTALGDNSLNTITTPGFYNQTADANATIARNYPIANAGSLNVYRTTSNGVIQEYTTYNNNITYKRNYNGSSWGVWKTMLNSVDAIPQLSNYLLKSGDTLTGSLRLGNLTTNILRDYSTTSGTSNFAVDFTKLLGSNGIIDVFGHYGNYTDTTTLGTTSLIYGYLGGTAYNTQNALRWANGRVGVGLTGATVPRNGYQLDVNGNLFTSGYIDFNGSINTPTTDITIKSRGNTMFRAGGTSGDSLILSGSSSAGVIYFRPQGDISTTGQAVLDSAGKFLAQSIAKVGGDATQFLKADGSVDSNTYSLSSHTHPFASLTAKPTTATGYGITDVPRQGILGGDVNSIRSNDTRNTNPLPSTDLKSGVWFDFKNSAAIGLTAPNTSTYSASMTFVPYGDDSGNSVVAFRLSHSNNRLFYQSYNAGAWNNGKYLWTSSDFSQADINNWNTAFNWGNHANVGYATTAQLGSYIPLSQKGSANGVATLDASGLIPSTQLPSYVDDVIEAPSLAVLNALPANEKQTGKIYVTTDTNKSYRWSGTVFVEISSGAVQSVNGQTGVVNLTYSDVGASSVNHTHTIAGVTGLQSALDGKVDDAQVLTNVPAGALFTDTIYTLPTATSAVKGGVEIFSDTVQTVASNSVTATASRTYGIQLNSAGQAVVNVPWVDTNTSYTAGNGLTLSGTAFSLPVTISGSGNYITDVAQNANGITVTKGSLPSYSLTVATSTSLGGIRLFSDVVNSMAPNSVTEIKGRSYAVQLNNNNQAIVNVPWTDNNTIYTSSNGIALTGTNFTPTYGTTVNTVAQGNDSRINNGETAFNWGNHANAGYLTNSALFNYYTKNESLNLFVKSTGVETISDTKTFTHSPVIPNGTLGAHAVNKSQIELSTNPETEGGQQLYISGNNSVNLTNYFVTSRDGSRNPDDIAPNSTPRRVRFDFANSTSAGLGATGNYAGIMTFAPWDGTTASTGDSSYQLAFANQSGSNGAGAPMLKLRKGIDGKWGKWSKLWTDADFTNINIQQWNYAYQYGLKLNEEFSINTGSRLMLADGFYGNESGIMDHTFERFVSGKQNEYYKYGSLYGNFDGLNFNLDTKLFGMGRESNKDDKLTVDGSVKASKNFKSEDENPDTLFIPNGNLATLRDEIVNDESDYAIRLDPHEYNVDPSGFLGVDDRNRLIHIVGEQVKMTVDFKRIYPKQQIVIYNFDQSGGTMAVKIQGKLIANLSARCFLRLYVTKSLRVIAERQQPCDFVW</sequence>
<comment type="caution">
    <text evidence="1">The sequence shown here is derived from an EMBL/GenBank/DDBJ whole genome shotgun (WGS) entry which is preliminary data.</text>
</comment>
<reference evidence="1 2" key="1">
    <citation type="journal article" date="2006" name="Int. J. Syst. Evol. Microbiol.">
        <title>Chryseobacterium piscium sp. nov., isolated from fish of the South Atlantic Ocean off South Africa.</title>
        <authorList>
            <person name="de Beer H."/>
            <person name="Hugo C.J."/>
            <person name="Jooste P.J."/>
            <person name="Vancanneyt M."/>
            <person name="Coenye T."/>
            <person name="Vandamme P."/>
        </authorList>
    </citation>
    <scope>NUCLEOTIDE SEQUENCE [LARGE SCALE GENOMIC DNA]</scope>
    <source>
        <strain evidence="1 2">CCUG 51923</strain>
    </source>
</reference>
<organism evidence="1 2">
    <name type="scientific">Chryseobacterium piscium</name>
    <dbReference type="NCBI Taxonomy" id="333702"/>
    <lineage>
        <taxon>Bacteria</taxon>
        <taxon>Pseudomonadati</taxon>
        <taxon>Bacteroidota</taxon>
        <taxon>Flavobacteriia</taxon>
        <taxon>Flavobacteriales</taxon>
        <taxon>Weeksellaceae</taxon>
        <taxon>Chryseobacterium group</taxon>
        <taxon>Chryseobacterium</taxon>
    </lineage>
</organism>
<protein>
    <submittedName>
        <fullName evidence="1">Uncharacterized protein</fullName>
    </submittedName>
</protein>
<dbReference type="CDD" id="cd19958">
    <property type="entry name" value="pyocin_knob"/>
    <property type="match status" value="1"/>
</dbReference>
<dbReference type="RefSeq" id="WP_115948847.1">
    <property type="nucleotide sequence ID" value="NZ_QNVS01000003.1"/>
</dbReference>
<gene>
    <name evidence="1" type="ORF">DRF62_01975</name>
</gene>